<organism evidence="1 2">
    <name type="scientific">Eretmocerus hayati</name>
    <dbReference type="NCBI Taxonomy" id="131215"/>
    <lineage>
        <taxon>Eukaryota</taxon>
        <taxon>Metazoa</taxon>
        <taxon>Ecdysozoa</taxon>
        <taxon>Arthropoda</taxon>
        <taxon>Hexapoda</taxon>
        <taxon>Insecta</taxon>
        <taxon>Pterygota</taxon>
        <taxon>Neoptera</taxon>
        <taxon>Endopterygota</taxon>
        <taxon>Hymenoptera</taxon>
        <taxon>Apocrita</taxon>
        <taxon>Proctotrupomorpha</taxon>
        <taxon>Chalcidoidea</taxon>
        <taxon>Aphelinidae</taxon>
        <taxon>Aphelininae</taxon>
        <taxon>Eretmocerus</taxon>
    </lineage>
</organism>
<dbReference type="Proteomes" id="UP001239111">
    <property type="component" value="Chromosome 3"/>
</dbReference>
<accession>A0ACC2NRR2</accession>
<protein>
    <submittedName>
        <fullName evidence="1">Uncharacterized protein</fullName>
    </submittedName>
</protein>
<dbReference type="EMBL" id="CM056743">
    <property type="protein sequence ID" value="KAJ8672912.1"/>
    <property type="molecule type" value="Genomic_DNA"/>
</dbReference>
<reference evidence="1" key="1">
    <citation type="submission" date="2023-04" db="EMBL/GenBank/DDBJ databases">
        <title>A chromosome-level genome assembly of the parasitoid wasp Eretmocerus hayati.</title>
        <authorList>
            <person name="Zhong Y."/>
            <person name="Liu S."/>
            <person name="Liu Y."/>
        </authorList>
    </citation>
    <scope>NUCLEOTIDE SEQUENCE</scope>
    <source>
        <strain evidence="1">ZJU_SS_LIU_2023</strain>
    </source>
</reference>
<sequence>MSQTDANLSRRQGCNVGQWLACFYLMPPVFPELSEGSALYQTANSVIMYYARRDAQLRRKSKATAVADNTKASSSPPLDGRVNFARYMITYSDRGAAGARMAWYTHYCCCTDKISDLGCKLWV</sequence>
<gene>
    <name evidence="1" type="ORF">QAD02_004173</name>
</gene>
<name>A0ACC2NRR2_9HYME</name>
<evidence type="ECO:0000313" key="1">
    <source>
        <dbReference type="EMBL" id="KAJ8672912.1"/>
    </source>
</evidence>
<keyword evidence="2" id="KW-1185">Reference proteome</keyword>
<comment type="caution">
    <text evidence="1">The sequence shown here is derived from an EMBL/GenBank/DDBJ whole genome shotgun (WGS) entry which is preliminary data.</text>
</comment>
<proteinExistence type="predicted"/>
<evidence type="ECO:0000313" key="2">
    <source>
        <dbReference type="Proteomes" id="UP001239111"/>
    </source>
</evidence>